<feature type="region of interest" description="Disordered" evidence="1">
    <location>
        <begin position="22"/>
        <end position="45"/>
    </location>
</feature>
<sequence length="199" mass="22313">MKRLGILFVSVLVLAGCQASKPKQQVHQSNQTEQQTSHPTAASPKTIKVSVKTAISRLHQQFNDQISLSELSLERENGQYRYEVAGLDNTYDYEVVVDARSGKVLHHEKARLDHDETAGVARKHKAIEVRRLKDLKQISAIATQKVGGGSAVKWSLEREHDQVQWEVKVRDGQQTQEVAVNAYTGKVMTVQPDDDEDDD</sequence>
<gene>
    <name evidence="3" type="ORF">HEQ44_06415</name>
</gene>
<feature type="compositionally biased region" description="Polar residues" evidence="1">
    <location>
        <begin position="22"/>
        <end position="40"/>
    </location>
</feature>
<keyword evidence="4" id="KW-1185">Reference proteome</keyword>
<comment type="caution">
    <text evidence="3">The sequence shown here is derived from an EMBL/GenBank/DDBJ whole genome shotgun (WGS) entry which is preliminary data.</text>
</comment>
<feature type="domain" description="PepSY" evidence="2">
    <location>
        <begin position="135"/>
        <end position="188"/>
    </location>
</feature>
<evidence type="ECO:0000259" key="2">
    <source>
        <dbReference type="Pfam" id="PF03413"/>
    </source>
</evidence>
<organism evidence="3 4">
    <name type="scientific">Levilactobacillus tujiorum</name>
    <dbReference type="NCBI Taxonomy" id="2912243"/>
    <lineage>
        <taxon>Bacteria</taxon>
        <taxon>Bacillati</taxon>
        <taxon>Bacillota</taxon>
        <taxon>Bacilli</taxon>
        <taxon>Lactobacillales</taxon>
        <taxon>Lactobacillaceae</taxon>
        <taxon>Levilactobacillus</taxon>
    </lineage>
</organism>
<dbReference type="PROSITE" id="PS51257">
    <property type="entry name" value="PROKAR_LIPOPROTEIN"/>
    <property type="match status" value="1"/>
</dbReference>
<dbReference type="RefSeq" id="WP_168849933.1">
    <property type="nucleotide sequence ID" value="NZ_JAAVSD010000014.1"/>
</dbReference>
<proteinExistence type="predicted"/>
<dbReference type="Gene3D" id="3.10.450.40">
    <property type="match status" value="2"/>
</dbReference>
<protein>
    <recommendedName>
        <fullName evidence="2">PepSY domain-containing protein</fullName>
    </recommendedName>
</protein>
<evidence type="ECO:0000256" key="1">
    <source>
        <dbReference type="SAM" id="MobiDB-lite"/>
    </source>
</evidence>
<dbReference type="InterPro" id="IPR025711">
    <property type="entry name" value="PepSY"/>
</dbReference>
<evidence type="ECO:0000313" key="4">
    <source>
        <dbReference type="Proteomes" id="UP000707477"/>
    </source>
</evidence>
<dbReference type="Pfam" id="PF03413">
    <property type="entry name" value="PepSY"/>
    <property type="match status" value="2"/>
</dbReference>
<dbReference type="Proteomes" id="UP000707477">
    <property type="component" value="Unassembled WGS sequence"/>
</dbReference>
<accession>A0ABX1L465</accession>
<dbReference type="EMBL" id="JAAVSD010000014">
    <property type="protein sequence ID" value="NLR29815.1"/>
    <property type="molecule type" value="Genomic_DNA"/>
</dbReference>
<feature type="domain" description="PepSY" evidence="2">
    <location>
        <begin position="48"/>
        <end position="105"/>
    </location>
</feature>
<evidence type="ECO:0000313" key="3">
    <source>
        <dbReference type="EMBL" id="NLR29815.1"/>
    </source>
</evidence>
<name>A0ABX1L465_9LACO</name>
<reference evidence="3 4" key="1">
    <citation type="submission" date="2020-03" db="EMBL/GenBank/DDBJ databases">
        <authorList>
            <person name="Zhang Z."/>
            <person name="Guo Z."/>
            <person name="Hou Q."/>
            <person name="Shen X."/>
        </authorList>
    </citation>
    <scope>NUCLEOTIDE SEQUENCE [LARGE SCALE GENOMIC DNA]</scope>
    <source>
        <strain evidence="3 4">HBUAS51329</strain>
    </source>
</reference>